<evidence type="ECO:0000313" key="2">
    <source>
        <dbReference type="Proteomes" id="UP000244152"/>
    </source>
</evidence>
<accession>A0A2T5IA74</accession>
<dbReference type="Proteomes" id="UP000244152">
    <property type="component" value="Unassembled WGS sequence"/>
</dbReference>
<sequence length="70" mass="7870">MRVNLAMGIDHQPLVIRLINQNFLKRLSHQILHQVSVLGTAFQSTSNAAINATHPCQIRSEVWKGRPLLS</sequence>
<comment type="caution">
    <text evidence="1">The sequence shown here is derived from an EMBL/GenBank/DDBJ whole genome shotgun (WGS) entry which is preliminary data.</text>
</comment>
<evidence type="ECO:0000313" key="1">
    <source>
        <dbReference type="EMBL" id="PTQ80725.1"/>
    </source>
</evidence>
<protein>
    <submittedName>
        <fullName evidence="1">Uncharacterized protein</fullName>
    </submittedName>
</protein>
<dbReference type="EMBL" id="QAOK01000014">
    <property type="protein sequence ID" value="PTQ80725.1"/>
    <property type="molecule type" value="Genomic_DNA"/>
</dbReference>
<reference evidence="1 2" key="1">
    <citation type="submission" date="2018-04" db="EMBL/GenBank/DDBJ databases">
        <title>Active sludge and wastewater microbial communities from Klosterneuburg, Austria.</title>
        <authorList>
            <person name="Wagner M."/>
        </authorList>
    </citation>
    <scope>NUCLEOTIDE SEQUENCE [LARGE SCALE GENOMIC DNA]</scope>
    <source>
        <strain evidence="1 2">Nl12</strain>
    </source>
</reference>
<gene>
    <name evidence="1" type="ORF">C8R21_11471</name>
</gene>
<organism evidence="1 2">
    <name type="scientific">Nitrosospira multiformis</name>
    <dbReference type="NCBI Taxonomy" id="1231"/>
    <lineage>
        <taxon>Bacteria</taxon>
        <taxon>Pseudomonadati</taxon>
        <taxon>Pseudomonadota</taxon>
        <taxon>Betaproteobacteria</taxon>
        <taxon>Nitrosomonadales</taxon>
        <taxon>Nitrosomonadaceae</taxon>
        <taxon>Nitrosospira</taxon>
    </lineage>
</organism>
<proteinExistence type="predicted"/>
<name>A0A2T5IA74_9PROT</name>
<dbReference type="AlphaFoldDB" id="A0A2T5IA74"/>